<dbReference type="AlphaFoldDB" id="A0AA39SGR0"/>
<protein>
    <recommendedName>
        <fullName evidence="1">Integrase catalytic domain-containing protein</fullName>
    </recommendedName>
</protein>
<keyword evidence="3" id="KW-1185">Reference proteome</keyword>
<dbReference type="GO" id="GO:0015074">
    <property type="term" value="P:DNA integration"/>
    <property type="evidence" value="ECO:0007669"/>
    <property type="project" value="InterPro"/>
</dbReference>
<dbReference type="InterPro" id="IPR036397">
    <property type="entry name" value="RNaseH_sf"/>
</dbReference>
<evidence type="ECO:0000259" key="1">
    <source>
        <dbReference type="PROSITE" id="PS50994"/>
    </source>
</evidence>
<feature type="domain" description="Integrase catalytic" evidence="1">
    <location>
        <begin position="34"/>
        <end position="200"/>
    </location>
</feature>
<dbReference type="PANTHER" id="PTHR42648">
    <property type="entry name" value="TRANSPOSASE, PUTATIVE-RELATED"/>
    <property type="match status" value="1"/>
</dbReference>
<dbReference type="InterPro" id="IPR057670">
    <property type="entry name" value="SH3_retrovirus"/>
</dbReference>
<dbReference type="Gene3D" id="3.30.420.10">
    <property type="entry name" value="Ribonuclease H-like superfamily/Ribonuclease H"/>
    <property type="match status" value="1"/>
</dbReference>
<dbReference type="PROSITE" id="PS50994">
    <property type="entry name" value="INTEGRASE"/>
    <property type="match status" value="1"/>
</dbReference>
<dbReference type="EMBL" id="JAUESC010000381">
    <property type="protein sequence ID" value="KAK0590927.1"/>
    <property type="molecule type" value="Genomic_DNA"/>
</dbReference>
<reference evidence="2" key="2">
    <citation type="submission" date="2023-06" db="EMBL/GenBank/DDBJ databases">
        <authorList>
            <person name="Swenson N.G."/>
            <person name="Wegrzyn J.L."/>
            <person name="Mcevoy S.L."/>
        </authorList>
    </citation>
    <scope>NUCLEOTIDE SEQUENCE</scope>
    <source>
        <strain evidence="2">NS2018</strain>
        <tissue evidence="2">Leaf</tissue>
    </source>
</reference>
<organism evidence="2 3">
    <name type="scientific">Acer saccharum</name>
    <name type="common">Sugar maple</name>
    <dbReference type="NCBI Taxonomy" id="4024"/>
    <lineage>
        <taxon>Eukaryota</taxon>
        <taxon>Viridiplantae</taxon>
        <taxon>Streptophyta</taxon>
        <taxon>Embryophyta</taxon>
        <taxon>Tracheophyta</taxon>
        <taxon>Spermatophyta</taxon>
        <taxon>Magnoliopsida</taxon>
        <taxon>eudicotyledons</taxon>
        <taxon>Gunneridae</taxon>
        <taxon>Pentapetalae</taxon>
        <taxon>rosids</taxon>
        <taxon>malvids</taxon>
        <taxon>Sapindales</taxon>
        <taxon>Sapindaceae</taxon>
        <taxon>Hippocastanoideae</taxon>
        <taxon>Acereae</taxon>
        <taxon>Acer</taxon>
    </lineage>
</organism>
<dbReference type="InterPro" id="IPR039537">
    <property type="entry name" value="Retrotran_Ty1/copia-like"/>
</dbReference>
<evidence type="ECO:0000313" key="2">
    <source>
        <dbReference type="EMBL" id="KAK0590927.1"/>
    </source>
</evidence>
<dbReference type="Proteomes" id="UP001168877">
    <property type="component" value="Unassembled WGS sequence"/>
</dbReference>
<reference evidence="2" key="1">
    <citation type="journal article" date="2022" name="Plant J.">
        <title>Strategies of tolerance reflected in two North American maple genomes.</title>
        <authorList>
            <person name="McEvoy S.L."/>
            <person name="Sezen U.U."/>
            <person name="Trouern-Trend A."/>
            <person name="McMahon S.M."/>
            <person name="Schaberg P.G."/>
            <person name="Yang J."/>
            <person name="Wegrzyn J.L."/>
            <person name="Swenson N.G."/>
        </authorList>
    </citation>
    <scope>NUCLEOTIDE SEQUENCE</scope>
    <source>
        <strain evidence="2">NS2018</strain>
    </source>
</reference>
<evidence type="ECO:0000313" key="3">
    <source>
        <dbReference type="Proteomes" id="UP001168877"/>
    </source>
</evidence>
<dbReference type="PANTHER" id="PTHR42648:SF28">
    <property type="entry name" value="TRANSPOSON-ENCODED PROTEIN WITH RIBONUCLEASE H-LIKE AND RETROVIRUS ZINC FINGER-LIKE DOMAINS"/>
    <property type="match status" value="1"/>
</dbReference>
<gene>
    <name evidence="2" type="ORF">LWI29_033314</name>
</gene>
<dbReference type="InterPro" id="IPR012337">
    <property type="entry name" value="RNaseH-like_sf"/>
</dbReference>
<proteinExistence type="predicted"/>
<name>A0AA39SGR0_ACESA</name>
<dbReference type="GO" id="GO:0003676">
    <property type="term" value="F:nucleic acid binding"/>
    <property type="evidence" value="ECO:0007669"/>
    <property type="project" value="InterPro"/>
</dbReference>
<dbReference type="SUPFAM" id="SSF53098">
    <property type="entry name" value="Ribonuclease H-like"/>
    <property type="match status" value="1"/>
</dbReference>
<accession>A0AA39SGR0</accession>
<dbReference type="Pfam" id="PF25597">
    <property type="entry name" value="SH3_retrovirus"/>
    <property type="match status" value="1"/>
</dbReference>
<dbReference type="InterPro" id="IPR001584">
    <property type="entry name" value="Integrase_cat-core"/>
</dbReference>
<comment type="caution">
    <text evidence="2">The sequence shown here is derived from an EMBL/GenBank/DDBJ whole genome shotgun (WGS) entry which is preliminary data.</text>
</comment>
<sequence>MGTKFEVEKFTGENDFGLWKMKMKAVLVKEGLDIALDGEEKLPTDMKDDEKKNLLKKAYSSLILGLGDRVLLWLYILKSKDEAFHKFKDWKTLIENQTGKRLKRMRTDNGLEYVNDKFNDLCREWGIARHKTAPGNPQQNGVAERMNRTLMDKVRCMLINAKLPGKFWAEAVMTACYLVNRSPSTAISLKTPEEMWSGRCADYNNLRVFGCPAYVHIKQGKIEPRAMKGVFLGYPEGVKGYKIWCQNGNSSKSVISRDVTFNELEMLKSEVAESSSNANNQQTIDIDPFSNYKVDFEVETSKKGMESEISEEDSAQIEEASSETDLQNYWLARDREKRQVRPPDRFGYADLIAFAFTAAEAFIDEEPRSYVEAIKSKEARKGGLGFSLDCLSRPKVTGWVVEYQDNLIGLGLDETLAQVCSESGSMDPLMNSYVERMQATTRVTNYTTTPENEDS</sequence>